<dbReference type="InterPro" id="IPR051056">
    <property type="entry name" value="Glycosyl_Hydrolase_73"/>
</dbReference>
<evidence type="ECO:0000256" key="1">
    <source>
        <dbReference type="ARBA" id="ARBA00010266"/>
    </source>
</evidence>
<dbReference type="Gene3D" id="1.10.530.10">
    <property type="match status" value="1"/>
</dbReference>
<dbReference type="Pfam" id="PF01551">
    <property type="entry name" value="Peptidase_M23"/>
    <property type="match status" value="1"/>
</dbReference>
<feature type="compositionally biased region" description="Low complexity" evidence="3">
    <location>
        <begin position="140"/>
        <end position="151"/>
    </location>
</feature>
<comment type="similarity">
    <text evidence="1">Belongs to the glycosyl hydrolase 73 family.</text>
</comment>
<keyword evidence="2" id="KW-0378">Hydrolase</keyword>
<evidence type="ECO:0000313" key="6">
    <source>
        <dbReference type="Proteomes" id="UP001252875"/>
    </source>
</evidence>
<dbReference type="PANTHER" id="PTHR33308:SF9">
    <property type="entry name" value="PEPTIDOGLYCAN HYDROLASE FLGJ"/>
    <property type="match status" value="1"/>
</dbReference>
<sequence>MVKKKYYQRHLKTVYRSKRKQPEFVKTGVKGATTLIGSASILLNSAPVAFGAEEVSAENNEPTIEQTQTANESTTTESTTPESPAEPVEPTEPIEPTEPVDPTEPTDPVNPINPVDPEEPTQPVDPTDPVKPTEPTEPSKPVNPTTPTKPTEPAKPVEPTKPKETPKEAQPTQETAQQAEAVTAEPTPAPVEQPIISQVEAQPITSLVPSTTEASDGAIHFEKDESVESFIKKIGEPARKIGQKEDLYASVMIAQAILESASGTSQLAQAPNYNLFGIKGSYNGKSATFNTQEDTGGGNMTTIQAEFRAYENYEESFEDYAKLMKEGLSGSSDYYSGAWKANAETYEDATKFLTGRYATDTSYNQKLNGLIETYDLTEYDKEKAEAEISAQGFAVPVENYTISSPFGVRGAEFHRGLDMAAAQGEPIYASKAGTVKVAEFHYSWGNYVVVEHEDGMTTLYAHQSQYVVKAGDQVEQGQIIGYVGSTGNSTGAHLHLEVCRDASLSQDQLIDPASVLF</sequence>
<feature type="region of interest" description="Disordered" evidence="3">
    <location>
        <begin position="53"/>
        <end position="189"/>
    </location>
</feature>
<proteinExistence type="inferred from homology"/>
<dbReference type="InterPro" id="IPR002901">
    <property type="entry name" value="MGlyc_endo_b_GlcNAc-like_dom"/>
</dbReference>
<accession>A0ABU3EYW8</accession>
<evidence type="ECO:0000313" key="5">
    <source>
        <dbReference type="EMBL" id="MDT2600065.1"/>
    </source>
</evidence>
<dbReference type="PANTHER" id="PTHR33308">
    <property type="entry name" value="PEPTIDOGLYCAN HYDROLASE FLGJ"/>
    <property type="match status" value="1"/>
</dbReference>
<reference evidence="5 6" key="1">
    <citation type="submission" date="2023-03" db="EMBL/GenBank/DDBJ databases">
        <authorList>
            <person name="Shen W."/>
            <person name="Cai J."/>
        </authorList>
    </citation>
    <scope>NUCLEOTIDE SEQUENCE [LARGE SCALE GENOMIC DNA]</scope>
    <source>
        <strain evidence="5 6">D6-4</strain>
    </source>
</reference>
<feature type="compositionally biased region" description="Low complexity" evidence="3">
    <location>
        <begin position="65"/>
        <end position="88"/>
    </location>
</feature>
<evidence type="ECO:0000256" key="3">
    <source>
        <dbReference type="SAM" id="MobiDB-lite"/>
    </source>
</evidence>
<name>A0ABU3EYW8_9ENTE</name>
<keyword evidence="6" id="KW-1185">Reference proteome</keyword>
<dbReference type="InterPro" id="IPR016047">
    <property type="entry name" value="M23ase_b-sheet_dom"/>
</dbReference>
<dbReference type="EMBL" id="JARPYI010000004">
    <property type="protein sequence ID" value="MDT2600065.1"/>
    <property type="molecule type" value="Genomic_DNA"/>
</dbReference>
<protein>
    <submittedName>
        <fullName evidence="5">Peptidoglycan DD-metalloendopeptidase family protein</fullName>
    </submittedName>
</protein>
<feature type="compositionally biased region" description="Basic and acidic residues" evidence="3">
    <location>
        <begin position="158"/>
        <end position="167"/>
    </location>
</feature>
<dbReference type="Proteomes" id="UP001252875">
    <property type="component" value="Unassembled WGS sequence"/>
</dbReference>
<feature type="compositionally biased region" description="Low complexity" evidence="3">
    <location>
        <begin position="168"/>
        <end position="189"/>
    </location>
</feature>
<comment type="caution">
    <text evidence="5">The sequence shown here is derived from an EMBL/GenBank/DDBJ whole genome shotgun (WGS) entry which is preliminary data.</text>
</comment>
<dbReference type="RefSeq" id="WP_311823718.1">
    <property type="nucleotide sequence ID" value="NZ_JARPYF010000021.1"/>
</dbReference>
<dbReference type="Pfam" id="PF01832">
    <property type="entry name" value="Glucosaminidase"/>
    <property type="match status" value="1"/>
</dbReference>
<evidence type="ECO:0000256" key="2">
    <source>
        <dbReference type="ARBA" id="ARBA00022801"/>
    </source>
</evidence>
<feature type="domain" description="Mannosyl-glycoprotein endo-beta-N-acetylglucosamidase-like" evidence="4">
    <location>
        <begin position="220"/>
        <end position="380"/>
    </location>
</feature>
<dbReference type="SUPFAM" id="SSF51261">
    <property type="entry name" value="Duplicated hybrid motif"/>
    <property type="match status" value="1"/>
</dbReference>
<organism evidence="5 6">
    <name type="scientific">Enterococcus hulanensis</name>
    <dbReference type="NCBI Taxonomy" id="2559929"/>
    <lineage>
        <taxon>Bacteria</taxon>
        <taxon>Bacillati</taxon>
        <taxon>Bacillota</taxon>
        <taxon>Bacilli</taxon>
        <taxon>Lactobacillales</taxon>
        <taxon>Enterococcaceae</taxon>
        <taxon>Enterococcus</taxon>
    </lineage>
</organism>
<dbReference type="CDD" id="cd12797">
    <property type="entry name" value="M23_peptidase"/>
    <property type="match status" value="1"/>
</dbReference>
<dbReference type="Gene3D" id="4.10.80.30">
    <property type="entry name" value="DNA polymerase, domain 6"/>
    <property type="match status" value="1"/>
</dbReference>
<dbReference type="Gene3D" id="2.70.70.10">
    <property type="entry name" value="Glucose Permease (Domain IIA)"/>
    <property type="match status" value="1"/>
</dbReference>
<evidence type="ECO:0000259" key="4">
    <source>
        <dbReference type="SMART" id="SM00047"/>
    </source>
</evidence>
<dbReference type="SMART" id="SM00047">
    <property type="entry name" value="LYZ2"/>
    <property type="match status" value="1"/>
</dbReference>
<gene>
    <name evidence="5" type="ORF">P7D85_09780</name>
</gene>
<dbReference type="InterPro" id="IPR011055">
    <property type="entry name" value="Dup_hybrid_motif"/>
</dbReference>